<proteinExistence type="predicted"/>
<organism evidence="1">
    <name type="scientific">marine sediment metagenome</name>
    <dbReference type="NCBI Taxonomy" id="412755"/>
    <lineage>
        <taxon>unclassified sequences</taxon>
        <taxon>metagenomes</taxon>
        <taxon>ecological metagenomes</taxon>
    </lineage>
</organism>
<dbReference type="EMBL" id="LAZR01011623">
    <property type="protein sequence ID" value="KKM60725.1"/>
    <property type="molecule type" value="Genomic_DNA"/>
</dbReference>
<accession>A0A0F9L9R0</accession>
<reference evidence="1" key="1">
    <citation type="journal article" date="2015" name="Nature">
        <title>Complex archaea that bridge the gap between prokaryotes and eukaryotes.</title>
        <authorList>
            <person name="Spang A."/>
            <person name="Saw J.H."/>
            <person name="Jorgensen S.L."/>
            <person name="Zaremba-Niedzwiedzka K."/>
            <person name="Martijn J."/>
            <person name="Lind A.E."/>
            <person name="van Eijk R."/>
            <person name="Schleper C."/>
            <person name="Guy L."/>
            <person name="Ettema T.J."/>
        </authorList>
    </citation>
    <scope>NUCLEOTIDE SEQUENCE</scope>
</reference>
<sequence length="36" mass="3912">QRDIPPAELDVGELRDTLLADGVLLDPRPDPIGESE</sequence>
<feature type="non-terminal residue" evidence="1">
    <location>
        <position position="1"/>
    </location>
</feature>
<evidence type="ECO:0000313" key="1">
    <source>
        <dbReference type="EMBL" id="KKM60725.1"/>
    </source>
</evidence>
<name>A0A0F9L9R0_9ZZZZ</name>
<gene>
    <name evidence="1" type="ORF">LCGC14_1538930</name>
</gene>
<dbReference type="AlphaFoldDB" id="A0A0F9L9R0"/>
<comment type="caution">
    <text evidence="1">The sequence shown here is derived from an EMBL/GenBank/DDBJ whole genome shotgun (WGS) entry which is preliminary data.</text>
</comment>
<protein>
    <submittedName>
        <fullName evidence="1">Uncharacterized protein</fullName>
    </submittedName>
</protein>